<feature type="transmembrane region" description="Helical" evidence="1">
    <location>
        <begin position="241"/>
        <end position="262"/>
    </location>
</feature>
<keyword evidence="3" id="KW-1185">Reference proteome</keyword>
<reference evidence="2 3" key="1">
    <citation type="submission" date="2019-09" db="EMBL/GenBank/DDBJ databases">
        <title>Genome sequence of Adhaeribacter sp. M2.</title>
        <authorList>
            <person name="Srinivasan S."/>
        </authorList>
    </citation>
    <scope>NUCLEOTIDE SEQUENCE [LARGE SCALE GENOMIC DNA]</scope>
    <source>
        <strain evidence="2 3">M2</strain>
    </source>
</reference>
<evidence type="ECO:0000313" key="3">
    <source>
        <dbReference type="Proteomes" id="UP000326570"/>
    </source>
</evidence>
<keyword evidence="1" id="KW-0812">Transmembrane</keyword>
<name>A0A5N1IUJ1_9BACT</name>
<proteinExistence type="predicted"/>
<keyword evidence="1" id="KW-1133">Transmembrane helix</keyword>
<keyword evidence="1" id="KW-0472">Membrane</keyword>
<protein>
    <submittedName>
        <fullName evidence="2">Pentapeptide repeat-containing protein</fullName>
    </submittedName>
</protein>
<sequence length="268" mass="31537">MNDSGRIKIEDKIINSNLDSTDFHNKHFVRIGSKDQNFKKINFSHTYFENCYFRNIVFDSCNFNGCKFINCNFQGSTFPGSRFEYATFEKTFIDSEILDNNCPSWNNLTLKFARTLRTNYQGIGEAESVNKAIKIELQATKEHLYESWKSKSAYYRNKYKGFDRLKMFFKWLNFKIQDIIWGNGESPIKLFSTGLFLWILISILDTLFYKDPKILPNYVSSFCEVPSIFMGINKPADYPNLHLTLITIIRFIGFALFTSIIIKRFNRR</sequence>
<evidence type="ECO:0000313" key="2">
    <source>
        <dbReference type="EMBL" id="KAA9332776.1"/>
    </source>
</evidence>
<accession>A0A5N1IUJ1</accession>
<dbReference type="Pfam" id="PF13599">
    <property type="entry name" value="Pentapeptide_4"/>
    <property type="match status" value="1"/>
</dbReference>
<gene>
    <name evidence="2" type="ORF">F0P94_12315</name>
</gene>
<comment type="caution">
    <text evidence="2">The sequence shown here is derived from an EMBL/GenBank/DDBJ whole genome shotgun (WGS) entry which is preliminary data.</text>
</comment>
<dbReference type="InterPro" id="IPR001646">
    <property type="entry name" value="5peptide_repeat"/>
</dbReference>
<dbReference type="AlphaFoldDB" id="A0A5N1IUJ1"/>
<dbReference type="SUPFAM" id="SSF141571">
    <property type="entry name" value="Pentapeptide repeat-like"/>
    <property type="match status" value="1"/>
</dbReference>
<feature type="transmembrane region" description="Helical" evidence="1">
    <location>
        <begin position="190"/>
        <end position="209"/>
    </location>
</feature>
<dbReference type="Gene3D" id="2.160.20.80">
    <property type="entry name" value="E3 ubiquitin-protein ligase SopA"/>
    <property type="match status" value="1"/>
</dbReference>
<organism evidence="2 3">
    <name type="scientific">Adhaeribacter soli</name>
    <dbReference type="NCBI Taxonomy" id="2607655"/>
    <lineage>
        <taxon>Bacteria</taxon>
        <taxon>Pseudomonadati</taxon>
        <taxon>Bacteroidota</taxon>
        <taxon>Cytophagia</taxon>
        <taxon>Cytophagales</taxon>
        <taxon>Hymenobacteraceae</taxon>
        <taxon>Adhaeribacter</taxon>
    </lineage>
</organism>
<dbReference type="RefSeq" id="WP_150904189.1">
    <property type="nucleotide sequence ID" value="NZ_VTWT01000006.1"/>
</dbReference>
<dbReference type="EMBL" id="VTWT01000006">
    <property type="protein sequence ID" value="KAA9332776.1"/>
    <property type="molecule type" value="Genomic_DNA"/>
</dbReference>
<evidence type="ECO:0000256" key="1">
    <source>
        <dbReference type="SAM" id="Phobius"/>
    </source>
</evidence>
<dbReference type="Proteomes" id="UP000326570">
    <property type="component" value="Unassembled WGS sequence"/>
</dbReference>